<dbReference type="Pfam" id="PF01648">
    <property type="entry name" value="ACPS"/>
    <property type="match status" value="1"/>
</dbReference>
<dbReference type="GO" id="GO:0008897">
    <property type="term" value="F:holo-[acyl-carrier-protein] synthase activity"/>
    <property type="evidence" value="ECO:0007669"/>
    <property type="project" value="InterPro"/>
</dbReference>
<dbReference type="SUPFAM" id="SSF56214">
    <property type="entry name" value="4'-phosphopantetheinyl transferase"/>
    <property type="match status" value="2"/>
</dbReference>
<comment type="caution">
    <text evidence="5">The sequence shown here is derived from an EMBL/GenBank/DDBJ whole genome shotgun (WGS) entry which is preliminary data.</text>
</comment>
<dbReference type="InterPro" id="IPR037143">
    <property type="entry name" value="4-PPantetheinyl_Trfase_dom_sf"/>
</dbReference>
<evidence type="ECO:0000259" key="4">
    <source>
        <dbReference type="Pfam" id="PF22624"/>
    </source>
</evidence>
<dbReference type="Gene3D" id="3.90.470.20">
    <property type="entry name" value="4'-phosphopantetheinyl transferase domain"/>
    <property type="match status" value="1"/>
</dbReference>
<dbReference type="GO" id="GO:0005829">
    <property type="term" value="C:cytosol"/>
    <property type="evidence" value="ECO:0007669"/>
    <property type="project" value="TreeGrafter"/>
</dbReference>
<dbReference type="InterPro" id="IPR050559">
    <property type="entry name" value="P-Pant_transferase_sf"/>
</dbReference>
<dbReference type="AlphaFoldDB" id="A0A2N0ZBX6"/>
<dbReference type="EMBL" id="PISD01000051">
    <property type="protein sequence ID" value="PKG27023.1"/>
    <property type="molecule type" value="Genomic_DNA"/>
</dbReference>
<dbReference type="PANTHER" id="PTHR12215:SF10">
    <property type="entry name" value="L-AMINOADIPATE-SEMIALDEHYDE DEHYDROGENASE-PHOSPHOPANTETHEINYL TRANSFERASE"/>
    <property type="match status" value="1"/>
</dbReference>
<dbReference type="Pfam" id="PF22624">
    <property type="entry name" value="AASDHPPT_N"/>
    <property type="match status" value="1"/>
</dbReference>
<evidence type="ECO:0000259" key="3">
    <source>
        <dbReference type="Pfam" id="PF01648"/>
    </source>
</evidence>
<proteinExistence type="inferred from homology"/>
<accession>A0A2N0ZBX6</accession>
<reference evidence="5 6" key="1">
    <citation type="journal article" date="2010" name="Int. J. Syst. Evol. Microbiol.">
        <title>Bacillus horneckiae sp. nov., isolated from a spacecraft-assembly clean room.</title>
        <authorList>
            <person name="Vaishampayan P."/>
            <person name="Probst A."/>
            <person name="Krishnamurthi S."/>
            <person name="Ghosh S."/>
            <person name="Osman S."/>
            <person name="McDowall A."/>
            <person name="Ruckmani A."/>
            <person name="Mayilraj S."/>
            <person name="Venkateswaran K."/>
        </authorList>
    </citation>
    <scope>NUCLEOTIDE SEQUENCE [LARGE SCALE GENOMIC DNA]</scope>
    <source>
        <strain evidence="6">1PO1SC</strain>
    </source>
</reference>
<evidence type="ECO:0000313" key="6">
    <source>
        <dbReference type="Proteomes" id="UP000233343"/>
    </source>
</evidence>
<dbReference type="InterPro" id="IPR055066">
    <property type="entry name" value="AASDHPPT_N"/>
</dbReference>
<keyword evidence="2" id="KW-0808">Transferase</keyword>
<dbReference type="InterPro" id="IPR008278">
    <property type="entry name" value="4-PPantetheinyl_Trfase_dom"/>
</dbReference>
<dbReference type="Proteomes" id="UP000233343">
    <property type="component" value="Unassembled WGS sequence"/>
</dbReference>
<evidence type="ECO:0000256" key="2">
    <source>
        <dbReference type="ARBA" id="ARBA00022679"/>
    </source>
</evidence>
<feature type="domain" description="4'-phosphopantetheinyl transferase" evidence="3">
    <location>
        <begin position="88"/>
        <end position="168"/>
    </location>
</feature>
<protein>
    <submittedName>
        <fullName evidence="5">Uncharacterized protein</fullName>
    </submittedName>
</protein>
<gene>
    <name evidence="5" type="ORF">CWS20_20965</name>
</gene>
<dbReference type="GO" id="GO:0000287">
    <property type="term" value="F:magnesium ion binding"/>
    <property type="evidence" value="ECO:0007669"/>
    <property type="project" value="InterPro"/>
</dbReference>
<comment type="similarity">
    <text evidence="1">Belongs to the P-Pant transferase superfamily. Gsp/Sfp/HetI/AcpT family.</text>
</comment>
<dbReference type="GO" id="GO:0019878">
    <property type="term" value="P:lysine biosynthetic process via aminoadipic acid"/>
    <property type="evidence" value="ECO:0007669"/>
    <property type="project" value="TreeGrafter"/>
</dbReference>
<organism evidence="5 6">
    <name type="scientific">Cytobacillus horneckiae</name>
    <dbReference type="NCBI Taxonomy" id="549687"/>
    <lineage>
        <taxon>Bacteria</taxon>
        <taxon>Bacillati</taxon>
        <taxon>Bacillota</taxon>
        <taxon>Bacilli</taxon>
        <taxon>Bacillales</taxon>
        <taxon>Bacillaceae</taxon>
        <taxon>Cytobacillus</taxon>
    </lineage>
</organism>
<keyword evidence="6" id="KW-1185">Reference proteome</keyword>
<sequence>MSEVELQRIGSLSFKKDKENAAVTFTFLRDVLALYTEDSPKSIKINRDCKTCGEPHGKPYLTGENQMIKFNISHTSKHVVIGLSLYEIGIDIENLNQNKDLDFLFSTLSENEKKTIKEENKTLALLKYWTRKESIVKALGIGLNIDLSRLEVSDWAKRPYIIKYPDKPQIRHQMLDFQIEDMIGSITLLNCNKDYNKLSIYNSEYLLKSDGVTA</sequence>
<evidence type="ECO:0000313" key="5">
    <source>
        <dbReference type="EMBL" id="PKG27023.1"/>
    </source>
</evidence>
<evidence type="ECO:0000256" key="1">
    <source>
        <dbReference type="ARBA" id="ARBA00010990"/>
    </source>
</evidence>
<name>A0A2N0ZBX6_9BACI</name>
<feature type="domain" description="4'-phosphopantetheinyl transferase N-terminal" evidence="4">
    <location>
        <begin position="4"/>
        <end position="81"/>
    </location>
</feature>
<dbReference type="PANTHER" id="PTHR12215">
    <property type="entry name" value="PHOSPHOPANTETHEINE TRANSFERASE"/>
    <property type="match status" value="1"/>
</dbReference>